<gene>
    <name evidence="2" type="ORF">SCHPADRAFT_543437</name>
</gene>
<dbReference type="OrthoDB" id="2692685at2759"/>
<sequence>MDTQIPSDGLSLLFSTYQSLYSLGLARMAYGTFVVKGIVSSLPVLDSDLPRRYYHYLPIFDKLLVGGSTIILNNLEFWSPILVYSAFQILVTLRTIALYHGSKHIKLTVILIYIIYLLVAIAMGSLFSVEGTCECKKVWRGRSS</sequence>
<protein>
    <submittedName>
        <fullName evidence="2">Uncharacterized protein</fullName>
    </submittedName>
</protein>
<keyword evidence="1" id="KW-0472">Membrane</keyword>
<reference evidence="2 3" key="1">
    <citation type="submission" date="2015-04" db="EMBL/GenBank/DDBJ databases">
        <title>Complete genome sequence of Schizopora paradoxa KUC8140, a cosmopolitan wood degrader in East Asia.</title>
        <authorList>
            <consortium name="DOE Joint Genome Institute"/>
            <person name="Min B."/>
            <person name="Park H."/>
            <person name="Jang Y."/>
            <person name="Kim J.-J."/>
            <person name="Kim K.H."/>
            <person name="Pangilinan J."/>
            <person name="Lipzen A."/>
            <person name="Riley R."/>
            <person name="Grigoriev I.V."/>
            <person name="Spatafora J.W."/>
            <person name="Choi I.-G."/>
        </authorList>
    </citation>
    <scope>NUCLEOTIDE SEQUENCE [LARGE SCALE GENOMIC DNA]</scope>
    <source>
        <strain evidence="2 3">KUC8140</strain>
    </source>
</reference>
<feature type="transmembrane region" description="Helical" evidence="1">
    <location>
        <begin position="107"/>
        <end position="127"/>
    </location>
</feature>
<organism evidence="2 3">
    <name type="scientific">Schizopora paradoxa</name>
    <dbReference type="NCBI Taxonomy" id="27342"/>
    <lineage>
        <taxon>Eukaryota</taxon>
        <taxon>Fungi</taxon>
        <taxon>Dikarya</taxon>
        <taxon>Basidiomycota</taxon>
        <taxon>Agaricomycotina</taxon>
        <taxon>Agaricomycetes</taxon>
        <taxon>Hymenochaetales</taxon>
        <taxon>Schizoporaceae</taxon>
        <taxon>Schizopora</taxon>
    </lineage>
</organism>
<accession>A0A0H2RDL5</accession>
<keyword evidence="3" id="KW-1185">Reference proteome</keyword>
<keyword evidence="1" id="KW-0812">Transmembrane</keyword>
<dbReference type="AlphaFoldDB" id="A0A0H2RDL5"/>
<proteinExistence type="predicted"/>
<keyword evidence="1" id="KW-1133">Transmembrane helix</keyword>
<dbReference type="Proteomes" id="UP000053477">
    <property type="component" value="Unassembled WGS sequence"/>
</dbReference>
<feature type="transmembrane region" description="Helical" evidence="1">
    <location>
        <begin position="81"/>
        <end position="100"/>
    </location>
</feature>
<evidence type="ECO:0000313" key="2">
    <source>
        <dbReference type="EMBL" id="KLO09915.1"/>
    </source>
</evidence>
<dbReference type="EMBL" id="KQ086041">
    <property type="protein sequence ID" value="KLO09915.1"/>
    <property type="molecule type" value="Genomic_DNA"/>
</dbReference>
<evidence type="ECO:0000256" key="1">
    <source>
        <dbReference type="SAM" id="Phobius"/>
    </source>
</evidence>
<name>A0A0H2RDL5_9AGAM</name>
<evidence type="ECO:0000313" key="3">
    <source>
        <dbReference type="Proteomes" id="UP000053477"/>
    </source>
</evidence>
<dbReference type="InParanoid" id="A0A0H2RDL5"/>
<feature type="transmembrane region" description="Helical" evidence="1">
    <location>
        <begin position="20"/>
        <end position="44"/>
    </location>
</feature>